<evidence type="ECO:0000313" key="3">
    <source>
        <dbReference type="Proteomes" id="UP000824151"/>
    </source>
</evidence>
<organism evidence="2 3">
    <name type="scientific">Candidatus Nesterenkonia stercoripullorum</name>
    <dbReference type="NCBI Taxonomy" id="2838701"/>
    <lineage>
        <taxon>Bacteria</taxon>
        <taxon>Bacillati</taxon>
        <taxon>Actinomycetota</taxon>
        <taxon>Actinomycetes</taxon>
        <taxon>Micrococcales</taxon>
        <taxon>Micrococcaceae</taxon>
        <taxon>Nesterenkonia</taxon>
    </lineage>
</organism>
<evidence type="ECO:0000259" key="1">
    <source>
        <dbReference type="Pfam" id="PF04168"/>
    </source>
</evidence>
<sequence length="311" mass="34682">MLSRIAESLFWIGRYVERADGTARILDVHLERLNQLPLDEQRTVSLNLLAVMGAAPAESDDTPVGLREVLHRLAFDRSQPSSIAGSLGAARENARRARETVSSPVWETLNTTWNGINGHRQDVVGAYRFCTWVMERTATIRGMADSTLSRDDSWLFLSLGRYLERADMTARMLGTGDDEAYRLSWANMLRCAGAYESFLRSRRAAFGEAYAAEFLLLDRLFPRSIVSSLSGVEDSLVALDPVSSRTGHMDAARRIIGQARTFLEFHHTDDLLPELPEHLERVQAACAAASDAISSKYFSRVAEQAWTGELI</sequence>
<gene>
    <name evidence="2" type="ORF">H9871_03655</name>
</gene>
<evidence type="ECO:0000313" key="2">
    <source>
        <dbReference type="EMBL" id="HIW99219.1"/>
    </source>
</evidence>
<dbReference type="PANTHER" id="PTHR34595:SF7">
    <property type="entry name" value="SLL1039 PROTEIN"/>
    <property type="match status" value="1"/>
</dbReference>
<reference evidence="2" key="2">
    <citation type="submission" date="2021-04" db="EMBL/GenBank/DDBJ databases">
        <authorList>
            <person name="Gilroy R."/>
        </authorList>
    </citation>
    <scope>NUCLEOTIDE SEQUENCE</scope>
    <source>
        <strain evidence="2">ChiHejej3B27-3195</strain>
    </source>
</reference>
<dbReference type="InterPro" id="IPR007296">
    <property type="entry name" value="DUF403"/>
</dbReference>
<protein>
    <submittedName>
        <fullName evidence="2">Alpha-E domain-containing protein</fullName>
    </submittedName>
</protein>
<name>A0A9D1URI5_9MICC</name>
<comment type="caution">
    <text evidence="2">The sequence shown here is derived from an EMBL/GenBank/DDBJ whole genome shotgun (WGS) entry which is preliminary data.</text>
</comment>
<proteinExistence type="predicted"/>
<accession>A0A9D1URI5</accession>
<dbReference type="PANTHER" id="PTHR34595">
    <property type="entry name" value="BLR5612 PROTEIN"/>
    <property type="match status" value="1"/>
</dbReference>
<feature type="domain" description="DUF403" evidence="1">
    <location>
        <begin position="1"/>
        <end position="298"/>
    </location>
</feature>
<dbReference type="InterPro" id="IPR051680">
    <property type="entry name" value="ATP-dep_Glu-Cys_Ligase-2"/>
</dbReference>
<dbReference type="Pfam" id="PF04168">
    <property type="entry name" value="Alpha-E"/>
    <property type="match status" value="1"/>
</dbReference>
<reference evidence="2" key="1">
    <citation type="journal article" date="2021" name="PeerJ">
        <title>Extensive microbial diversity within the chicken gut microbiome revealed by metagenomics and culture.</title>
        <authorList>
            <person name="Gilroy R."/>
            <person name="Ravi A."/>
            <person name="Getino M."/>
            <person name="Pursley I."/>
            <person name="Horton D.L."/>
            <person name="Alikhan N.F."/>
            <person name="Baker D."/>
            <person name="Gharbi K."/>
            <person name="Hall N."/>
            <person name="Watson M."/>
            <person name="Adriaenssens E.M."/>
            <person name="Foster-Nyarko E."/>
            <person name="Jarju S."/>
            <person name="Secka A."/>
            <person name="Antonio M."/>
            <person name="Oren A."/>
            <person name="Chaudhuri R.R."/>
            <person name="La Ragione R."/>
            <person name="Hildebrand F."/>
            <person name="Pallen M.J."/>
        </authorList>
    </citation>
    <scope>NUCLEOTIDE SEQUENCE</scope>
    <source>
        <strain evidence="2">ChiHejej3B27-3195</strain>
    </source>
</reference>
<dbReference type="Proteomes" id="UP000824151">
    <property type="component" value="Unassembled WGS sequence"/>
</dbReference>
<dbReference type="AlphaFoldDB" id="A0A9D1URI5"/>
<dbReference type="EMBL" id="DXGD01000133">
    <property type="protein sequence ID" value="HIW99219.1"/>
    <property type="molecule type" value="Genomic_DNA"/>
</dbReference>